<dbReference type="PANTHER" id="PTHR24324">
    <property type="entry name" value="HOMEOBOX PROTEIN HHEX"/>
    <property type="match status" value="1"/>
</dbReference>
<dbReference type="InterPro" id="IPR009057">
    <property type="entry name" value="Homeodomain-like_sf"/>
</dbReference>
<organism evidence="8 9">
    <name type="scientific">Calocera cornea HHB12733</name>
    <dbReference type="NCBI Taxonomy" id="1353952"/>
    <lineage>
        <taxon>Eukaryota</taxon>
        <taxon>Fungi</taxon>
        <taxon>Dikarya</taxon>
        <taxon>Basidiomycota</taxon>
        <taxon>Agaricomycotina</taxon>
        <taxon>Dacrymycetes</taxon>
        <taxon>Dacrymycetales</taxon>
        <taxon>Dacrymycetaceae</taxon>
        <taxon>Calocera</taxon>
    </lineage>
</organism>
<dbReference type="PROSITE" id="PS50071">
    <property type="entry name" value="HOMEOBOX_2"/>
    <property type="match status" value="1"/>
</dbReference>
<feature type="region of interest" description="Disordered" evidence="6">
    <location>
        <begin position="58"/>
        <end position="402"/>
    </location>
</feature>
<feature type="compositionally biased region" description="Low complexity" evidence="6">
    <location>
        <begin position="64"/>
        <end position="75"/>
    </location>
</feature>
<feature type="compositionally biased region" description="Polar residues" evidence="6">
    <location>
        <begin position="94"/>
        <end position="126"/>
    </location>
</feature>
<evidence type="ECO:0000313" key="9">
    <source>
        <dbReference type="Proteomes" id="UP000076842"/>
    </source>
</evidence>
<feature type="compositionally biased region" description="Polar residues" evidence="6">
    <location>
        <begin position="373"/>
        <end position="384"/>
    </location>
</feature>
<feature type="DNA-binding region" description="Homeobox" evidence="4">
    <location>
        <begin position="427"/>
        <end position="486"/>
    </location>
</feature>
<dbReference type="AlphaFoldDB" id="A0A165D5B9"/>
<dbReference type="PROSITE" id="PS00027">
    <property type="entry name" value="HOMEOBOX_1"/>
    <property type="match status" value="1"/>
</dbReference>
<evidence type="ECO:0000256" key="3">
    <source>
        <dbReference type="ARBA" id="ARBA00023242"/>
    </source>
</evidence>
<feature type="compositionally biased region" description="Pro residues" evidence="6">
    <location>
        <begin position="355"/>
        <end position="364"/>
    </location>
</feature>
<feature type="compositionally biased region" description="Low complexity" evidence="6">
    <location>
        <begin position="282"/>
        <end position="303"/>
    </location>
</feature>
<dbReference type="InterPro" id="IPR051000">
    <property type="entry name" value="Homeobox_DNA-bind_prot"/>
</dbReference>
<protein>
    <recommendedName>
        <fullName evidence="7">Homeobox domain-containing protein</fullName>
    </recommendedName>
</protein>
<feature type="compositionally biased region" description="Polar residues" evidence="6">
    <location>
        <begin position="253"/>
        <end position="263"/>
    </location>
</feature>
<dbReference type="STRING" id="1353952.A0A165D5B9"/>
<evidence type="ECO:0000256" key="2">
    <source>
        <dbReference type="ARBA" id="ARBA00023155"/>
    </source>
</evidence>
<keyword evidence="9" id="KW-1185">Reference proteome</keyword>
<dbReference type="GO" id="GO:0000978">
    <property type="term" value="F:RNA polymerase II cis-regulatory region sequence-specific DNA binding"/>
    <property type="evidence" value="ECO:0007669"/>
    <property type="project" value="TreeGrafter"/>
</dbReference>
<dbReference type="InParanoid" id="A0A165D5B9"/>
<dbReference type="PANTHER" id="PTHR24324:SF9">
    <property type="entry name" value="HOMEOBOX DOMAIN-CONTAINING PROTEIN"/>
    <property type="match status" value="1"/>
</dbReference>
<dbReference type="SUPFAM" id="SSF46689">
    <property type="entry name" value="Homeodomain-like"/>
    <property type="match status" value="1"/>
</dbReference>
<dbReference type="OrthoDB" id="6159439at2759"/>
<feature type="domain" description="Homeobox" evidence="7">
    <location>
        <begin position="425"/>
        <end position="485"/>
    </location>
</feature>
<comment type="subcellular location">
    <subcellularLocation>
        <location evidence="4 5">Nucleus</location>
    </subcellularLocation>
</comment>
<dbReference type="CDD" id="cd00086">
    <property type="entry name" value="homeodomain"/>
    <property type="match status" value="1"/>
</dbReference>
<feature type="compositionally biased region" description="Basic and acidic residues" evidence="6">
    <location>
        <begin position="653"/>
        <end position="676"/>
    </location>
</feature>
<reference evidence="8 9" key="1">
    <citation type="journal article" date="2016" name="Mol. Biol. Evol.">
        <title>Comparative Genomics of Early-Diverging Mushroom-Forming Fungi Provides Insights into the Origins of Lignocellulose Decay Capabilities.</title>
        <authorList>
            <person name="Nagy L.G."/>
            <person name="Riley R."/>
            <person name="Tritt A."/>
            <person name="Adam C."/>
            <person name="Daum C."/>
            <person name="Floudas D."/>
            <person name="Sun H."/>
            <person name="Yadav J.S."/>
            <person name="Pangilinan J."/>
            <person name="Larsson K.H."/>
            <person name="Matsuura K."/>
            <person name="Barry K."/>
            <person name="Labutti K."/>
            <person name="Kuo R."/>
            <person name="Ohm R.A."/>
            <person name="Bhattacharya S.S."/>
            <person name="Shirouzu T."/>
            <person name="Yoshinaga Y."/>
            <person name="Martin F.M."/>
            <person name="Grigoriev I.V."/>
            <person name="Hibbett D.S."/>
        </authorList>
    </citation>
    <scope>NUCLEOTIDE SEQUENCE [LARGE SCALE GENOMIC DNA]</scope>
    <source>
        <strain evidence="8 9">HHB12733</strain>
    </source>
</reference>
<evidence type="ECO:0000313" key="8">
    <source>
        <dbReference type="EMBL" id="KZT52108.1"/>
    </source>
</evidence>
<dbReference type="Gene3D" id="1.10.10.60">
    <property type="entry name" value="Homeodomain-like"/>
    <property type="match status" value="1"/>
</dbReference>
<keyword evidence="1 4" id="KW-0238">DNA-binding</keyword>
<dbReference type="Proteomes" id="UP000076842">
    <property type="component" value="Unassembled WGS sequence"/>
</dbReference>
<dbReference type="GO" id="GO:0005634">
    <property type="term" value="C:nucleus"/>
    <property type="evidence" value="ECO:0007669"/>
    <property type="project" value="UniProtKB-SubCell"/>
</dbReference>
<feature type="region of interest" description="Disordered" evidence="6">
    <location>
        <begin position="532"/>
        <end position="676"/>
    </location>
</feature>
<dbReference type="GO" id="GO:0030154">
    <property type="term" value="P:cell differentiation"/>
    <property type="evidence" value="ECO:0007669"/>
    <property type="project" value="TreeGrafter"/>
</dbReference>
<dbReference type="Pfam" id="PF00046">
    <property type="entry name" value="Homeodomain"/>
    <property type="match status" value="1"/>
</dbReference>
<evidence type="ECO:0000256" key="1">
    <source>
        <dbReference type="ARBA" id="ARBA00023125"/>
    </source>
</evidence>
<feature type="compositionally biased region" description="Polar residues" evidence="6">
    <location>
        <begin position="327"/>
        <end position="338"/>
    </location>
</feature>
<feature type="compositionally biased region" description="Basic and acidic residues" evidence="6">
    <location>
        <begin position="132"/>
        <end position="154"/>
    </location>
</feature>
<dbReference type="GO" id="GO:0000981">
    <property type="term" value="F:DNA-binding transcription factor activity, RNA polymerase II-specific"/>
    <property type="evidence" value="ECO:0007669"/>
    <property type="project" value="InterPro"/>
</dbReference>
<feature type="region of interest" description="Disordered" evidence="6">
    <location>
        <begin position="481"/>
        <end position="519"/>
    </location>
</feature>
<evidence type="ECO:0000256" key="6">
    <source>
        <dbReference type="SAM" id="MobiDB-lite"/>
    </source>
</evidence>
<evidence type="ECO:0000256" key="5">
    <source>
        <dbReference type="RuleBase" id="RU000682"/>
    </source>
</evidence>
<feature type="compositionally biased region" description="Polar residues" evidence="6">
    <location>
        <begin position="304"/>
        <end position="320"/>
    </location>
</feature>
<feature type="compositionally biased region" description="Basic and acidic residues" evidence="6">
    <location>
        <begin position="503"/>
        <end position="519"/>
    </location>
</feature>
<feature type="compositionally biased region" description="Polar residues" evidence="6">
    <location>
        <begin position="170"/>
        <end position="186"/>
    </location>
</feature>
<dbReference type="EMBL" id="KV424078">
    <property type="protein sequence ID" value="KZT52108.1"/>
    <property type="molecule type" value="Genomic_DNA"/>
</dbReference>
<evidence type="ECO:0000259" key="7">
    <source>
        <dbReference type="PROSITE" id="PS50071"/>
    </source>
</evidence>
<feature type="compositionally biased region" description="Pro residues" evidence="6">
    <location>
        <begin position="592"/>
        <end position="604"/>
    </location>
</feature>
<proteinExistence type="predicted"/>
<evidence type="ECO:0000256" key="4">
    <source>
        <dbReference type="PROSITE-ProRule" id="PRU00108"/>
    </source>
</evidence>
<dbReference type="InterPro" id="IPR017970">
    <property type="entry name" value="Homeobox_CS"/>
</dbReference>
<sequence>MPIVPSQDLSFVSNATDLEGAALMPGIALDHQVLTSTNSYKFPPHLQLVPGHALTATRPLRTDSPVSPNSSSEGPSPMPPERNPVDANRDAAFTASTTRPSTDNRPNPTSSPTVRNHPSLPQSQARSPDAPPPDRHRPMVQISHERHPMEDPSPRQRTPPTTMDAPLSHMRSTQAINLSHSPTASYSRMPGKTEPPEAIRVFPPDLKMDSVARSAYSAHDQYPAHDARYSGPPPSQPYQNSAAPYYPARSPSGYASNAPQRSPHSLHPAQLSPTISYPAPPRSSGSSHPSNSPHNTNRSPPSRGGNQYAESPHTPANYQLPSPGMETASSGNDNSPSRLPNAIGGRLFTSRTLPNPLPGGPGGPPSDSGHPSAASTGGHSSVSLSPDYERHSSSGDDLYSSGMSSAQYRDTLLPDVVEAYGQDAGELKARRHRTTPRQFQMLTQVYNRTAFPSTQERLQLAERLLMQPRQVQIWFQNRRQQEKNRVNRGVPNPPMMHRNVGRPRVERIPHEGGPEQTREWILREARERGPDGYYSHYPGYGPPPPGYGPAPPGYGPPPPGYGPPPPTHGYGHGHLPPPPPQDYGSPHHRYEGPPPGPYPGPPPHAGGYGASREYAPQPNPGSYGPAPRRDYPPREYGAPPVRSGSSHYPGPPRDADMYERYVNEEPRRDENGNGVR</sequence>
<accession>A0A165D5B9</accession>
<keyword evidence="3 4" id="KW-0539">Nucleus</keyword>
<dbReference type="InterPro" id="IPR001356">
    <property type="entry name" value="HD"/>
</dbReference>
<dbReference type="SMART" id="SM00389">
    <property type="entry name" value="HOX"/>
    <property type="match status" value="1"/>
</dbReference>
<gene>
    <name evidence="8" type="ORF">CALCODRAFT_102920</name>
</gene>
<name>A0A165D5B9_9BASI</name>
<feature type="compositionally biased region" description="Pro residues" evidence="6">
    <location>
        <begin position="540"/>
        <end position="567"/>
    </location>
</feature>
<keyword evidence="2 4" id="KW-0371">Homeobox</keyword>